<feature type="signal peptide" evidence="1">
    <location>
        <begin position="1"/>
        <end position="21"/>
    </location>
</feature>
<dbReference type="PROSITE" id="PS51257">
    <property type="entry name" value="PROKAR_LIPOPROTEIN"/>
    <property type="match status" value="1"/>
</dbReference>
<dbReference type="EMBL" id="CP026604">
    <property type="protein sequence ID" value="AWB68247.1"/>
    <property type="molecule type" value="Genomic_DNA"/>
</dbReference>
<reference evidence="2 3" key="1">
    <citation type="submission" date="2018-01" db="EMBL/GenBank/DDBJ databases">
        <title>Genome sequence of a Cantenovulum-like bacteria.</title>
        <authorList>
            <person name="Tan W.R."/>
            <person name="Lau N.-S."/>
            <person name="Go F."/>
            <person name="Amirul A.-A.A."/>
        </authorList>
    </citation>
    <scope>NUCLEOTIDE SEQUENCE [LARGE SCALE GENOMIC DNA]</scope>
    <source>
        <strain evidence="2 3">CCB-QB4</strain>
    </source>
</reference>
<protein>
    <recommendedName>
        <fullName evidence="4">PsiF repeat-containing protein</fullName>
    </recommendedName>
</protein>
<gene>
    <name evidence="2" type="ORF">C2869_18325</name>
</gene>
<dbReference type="AlphaFoldDB" id="A0A2S0VVK0"/>
<evidence type="ECO:0000256" key="1">
    <source>
        <dbReference type="SAM" id="SignalP"/>
    </source>
</evidence>
<keyword evidence="3" id="KW-1185">Reference proteome</keyword>
<keyword evidence="1" id="KW-0732">Signal</keyword>
<dbReference type="RefSeq" id="WP_108604311.1">
    <property type="nucleotide sequence ID" value="NZ_CP026604.1"/>
</dbReference>
<name>A0A2S0VVK0_9ALTE</name>
<accession>A0A2S0VVK0</accession>
<organism evidence="2 3">
    <name type="scientific">Saccharobesus litoralis</name>
    <dbReference type="NCBI Taxonomy" id="2172099"/>
    <lineage>
        <taxon>Bacteria</taxon>
        <taxon>Pseudomonadati</taxon>
        <taxon>Pseudomonadota</taxon>
        <taxon>Gammaproteobacteria</taxon>
        <taxon>Alteromonadales</taxon>
        <taxon>Alteromonadaceae</taxon>
        <taxon>Saccharobesus</taxon>
    </lineage>
</organism>
<evidence type="ECO:0000313" key="2">
    <source>
        <dbReference type="EMBL" id="AWB68247.1"/>
    </source>
</evidence>
<dbReference type="KEGG" id="cate:C2869_18325"/>
<evidence type="ECO:0008006" key="4">
    <source>
        <dbReference type="Google" id="ProtNLM"/>
    </source>
</evidence>
<proteinExistence type="predicted"/>
<feature type="chain" id="PRO_5015609080" description="PsiF repeat-containing protein" evidence="1">
    <location>
        <begin position="22"/>
        <end position="69"/>
    </location>
</feature>
<sequence length="69" mass="7632">MKKIAIAVVSMVLACSQFAWAGDKKPSKEERKALAKECKAEAKEQGIDLKDKKARQAYMGKCIKAKFNA</sequence>
<dbReference type="Proteomes" id="UP000244441">
    <property type="component" value="Chromosome"/>
</dbReference>
<evidence type="ECO:0000313" key="3">
    <source>
        <dbReference type="Proteomes" id="UP000244441"/>
    </source>
</evidence>